<evidence type="ECO:0000256" key="5">
    <source>
        <dbReference type="ARBA" id="ARBA00023237"/>
    </source>
</evidence>
<organism evidence="9 10">
    <name type="scientific">Kriegella aquimaris</name>
    <dbReference type="NCBI Taxonomy" id="192904"/>
    <lineage>
        <taxon>Bacteria</taxon>
        <taxon>Pseudomonadati</taxon>
        <taxon>Bacteroidota</taxon>
        <taxon>Flavobacteriia</taxon>
        <taxon>Flavobacteriales</taxon>
        <taxon>Flavobacteriaceae</taxon>
        <taxon>Kriegella</taxon>
    </lineage>
</organism>
<keyword evidence="10" id="KW-1185">Reference proteome</keyword>
<evidence type="ECO:0000256" key="3">
    <source>
        <dbReference type="ARBA" id="ARBA00022729"/>
    </source>
</evidence>
<comment type="similarity">
    <text evidence="2">Belongs to the SusD family.</text>
</comment>
<dbReference type="EMBL" id="FNGV01000001">
    <property type="protein sequence ID" value="SDL32466.1"/>
    <property type="molecule type" value="Genomic_DNA"/>
</dbReference>
<sequence>MNTLYNKYFRRSTFFMFLFAAMGMLAVTVSCDKELEQFPSNAFAKDNFWTSESNANIALTGAYRGAVEYGTQVVPSDWWTYCGIVFMEFATDNAYDRRGDNSTQNRLTNGTLLPNNNVVKGYWEGSYQRIAICNDFLENIENVEMDQAKIDRMKAEVSFLRATQYFYLSQFWGSAPLVTATLTPDEANNVDKASKAELVAFVDSELKAAITALPAFGELSASEAGRASKQAALAFLGRLYLGENNFAEASAVYKQIINMGDNIIDPDYQSLFIPSNENSSENIFSSQYFGGQAGNSLPQHAYPAVASGWHIVNPQGSLADAYGFDDGTPLSYDDPRFDYDDMGANRDPRFRYNFIWDGATFSGRTYDCHPDHTESVDQLTYSKQATRTGYGLRKFFDESFSGNLRTDYGGNIPIIRYAEVLLSYLEAELEAGNTITQQLLDETINAVRGRASVGLPAITETDPATLRPILRNERRIELALEGQRLWDIFRWGIGDEVLVGDFWGAPFPNSTLYPTTSKKIDAQSRWYVTTKNFREGIDDVWPIPESEVNVNPKLGN</sequence>
<feature type="signal peptide" evidence="6">
    <location>
        <begin position="1"/>
        <end position="26"/>
    </location>
</feature>
<proteinExistence type="inferred from homology"/>
<evidence type="ECO:0000256" key="1">
    <source>
        <dbReference type="ARBA" id="ARBA00004442"/>
    </source>
</evidence>
<dbReference type="CDD" id="cd08977">
    <property type="entry name" value="SusD"/>
    <property type="match status" value="1"/>
</dbReference>
<keyword evidence="3 6" id="KW-0732">Signal</keyword>
<accession>A0A1G9J5E6</accession>
<dbReference type="InterPro" id="IPR012944">
    <property type="entry name" value="SusD_RagB_dom"/>
</dbReference>
<dbReference type="RefSeq" id="WP_218129521.1">
    <property type="nucleotide sequence ID" value="NZ_FNGV01000001.1"/>
</dbReference>
<evidence type="ECO:0000256" key="6">
    <source>
        <dbReference type="SAM" id="SignalP"/>
    </source>
</evidence>
<evidence type="ECO:0000313" key="10">
    <source>
        <dbReference type="Proteomes" id="UP000199440"/>
    </source>
</evidence>
<evidence type="ECO:0000259" key="7">
    <source>
        <dbReference type="Pfam" id="PF07980"/>
    </source>
</evidence>
<gene>
    <name evidence="9" type="ORF">SAMN04488514_101402</name>
</gene>
<feature type="domain" description="RagB/SusD" evidence="7">
    <location>
        <begin position="280"/>
        <end position="554"/>
    </location>
</feature>
<feature type="chain" id="PRO_5011432812" evidence="6">
    <location>
        <begin position="27"/>
        <end position="556"/>
    </location>
</feature>
<evidence type="ECO:0000313" key="9">
    <source>
        <dbReference type="EMBL" id="SDL32466.1"/>
    </source>
</evidence>
<evidence type="ECO:0000256" key="2">
    <source>
        <dbReference type="ARBA" id="ARBA00006275"/>
    </source>
</evidence>
<evidence type="ECO:0000256" key="4">
    <source>
        <dbReference type="ARBA" id="ARBA00023136"/>
    </source>
</evidence>
<dbReference type="GO" id="GO:0009279">
    <property type="term" value="C:cell outer membrane"/>
    <property type="evidence" value="ECO:0007669"/>
    <property type="project" value="UniProtKB-SubCell"/>
</dbReference>
<dbReference type="Gene3D" id="1.25.40.390">
    <property type="match status" value="1"/>
</dbReference>
<dbReference type="AlphaFoldDB" id="A0A1G9J5E6"/>
<dbReference type="PROSITE" id="PS51257">
    <property type="entry name" value="PROKAR_LIPOPROTEIN"/>
    <property type="match status" value="1"/>
</dbReference>
<dbReference type="Pfam" id="PF07980">
    <property type="entry name" value="SusD_RagB"/>
    <property type="match status" value="1"/>
</dbReference>
<dbReference type="Proteomes" id="UP000199440">
    <property type="component" value="Unassembled WGS sequence"/>
</dbReference>
<dbReference type="STRING" id="192904.SAMN04488514_101402"/>
<dbReference type="InterPro" id="IPR033985">
    <property type="entry name" value="SusD-like_N"/>
</dbReference>
<protein>
    <submittedName>
        <fullName evidence="9">Starch-binding associating with outer membrane</fullName>
    </submittedName>
</protein>
<comment type="subcellular location">
    <subcellularLocation>
        <location evidence="1">Cell outer membrane</location>
    </subcellularLocation>
</comment>
<keyword evidence="5" id="KW-0998">Cell outer membrane</keyword>
<dbReference type="Pfam" id="PF14322">
    <property type="entry name" value="SusD-like_3"/>
    <property type="match status" value="1"/>
</dbReference>
<reference evidence="10" key="1">
    <citation type="submission" date="2016-10" db="EMBL/GenBank/DDBJ databases">
        <authorList>
            <person name="Varghese N."/>
            <person name="Submissions S."/>
        </authorList>
    </citation>
    <scope>NUCLEOTIDE SEQUENCE [LARGE SCALE GENOMIC DNA]</scope>
    <source>
        <strain evidence="10">DSM 19886</strain>
    </source>
</reference>
<dbReference type="InterPro" id="IPR011990">
    <property type="entry name" value="TPR-like_helical_dom_sf"/>
</dbReference>
<feature type="domain" description="SusD-like N-terminal" evidence="8">
    <location>
        <begin position="101"/>
        <end position="241"/>
    </location>
</feature>
<name>A0A1G9J5E6_9FLAO</name>
<keyword evidence="4" id="KW-0472">Membrane</keyword>
<evidence type="ECO:0000259" key="8">
    <source>
        <dbReference type="Pfam" id="PF14322"/>
    </source>
</evidence>
<dbReference type="SUPFAM" id="SSF48452">
    <property type="entry name" value="TPR-like"/>
    <property type="match status" value="1"/>
</dbReference>